<protein>
    <submittedName>
        <fullName evidence="2">DUF4394 domain-containing protein</fullName>
    </submittedName>
</protein>
<dbReference type="EMBL" id="JBHTCF010000005">
    <property type="protein sequence ID" value="MFC7305654.1"/>
    <property type="molecule type" value="Genomic_DNA"/>
</dbReference>
<dbReference type="InterPro" id="IPR025507">
    <property type="entry name" value="DUF4394"/>
</dbReference>
<evidence type="ECO:0000313" key="3">
    <source>
        <dbReference type="Proteomes" id="UP001596523"/>
    </source>
</evidence>
<organism evidence="2 3">
    <name type="scientific">Streptomyces monticola</name>
    <dbReference type="NCBI Taxonomy" id="2666263"/>
    <lineage>
        <taxon>Bacteria</taxon>
        <taxon>Bacillati</taxon>
        <taxon>Actinomycetota</taxon>
        <taxon>Actinomycetes</taxon>
        <taxon>Kitasatosporales</taxon>
        <taxon>Streptomycetaceae</taxon>
        <taxon>Streptomyces</taxon>
    </lineage>
</organism>
<gene>
    <name evidence="2" type="ORF">ACFQVC_15655</name>
</gene>
<dbReference type="Pfam" id="PF14339">
    <property type="entry name" value="DUF4394"/>
    <property type="match status" value="1"/>
</dbReference>
<sequence>MAGPERADATIKTATGSAAGGVAGAGASGGAGAAGDRAAKAIGLTADGRSLVSFRTDRPARTSGLGALTGLKGDQKLIGIDYRVQNNTLYGVGDLGGIYILREQGARATKVSQLTVALQGQNFGVDFNPAANRLRVISDTGQNLRHNLDDPNGAPAAGTTAVDGTLTNPPVPPAPGATALGVTAAAYTNNDLDAATGTTLFDLDSALDQISVQSPANNGSLAPTGKLGTDAAADSGLDILSSSADGSNTAFATTQNRLFRINLLTGKATSLGAFPEGRQVTDLALPLNQD</sequence>
<dbReference type="Proteomes" id="UP001596523">
    <property type="component" value="Unassembled WGS sequence"/>
</dbReference>
<evidence type="ECO:0000313" key="2">
    <source>
        <dbReference type="EMBL" id="MFC7305654.1"/>
    </source>
</evidence>
<feature type="domain" description="DUF4394" evidence="1">
    <location>
        <begin position="51"/>
        <end position="284"/>
    </location>
</feature>
<keyword evidence="3" id="KW-1185">Reference proteome</keyword>
<evidence type="ECO:0000259" key="1">
    <source>
        <dbReference type="Pfam" id="PF14339"/>
    </source>
</evidence>
<name>A0ABW2JJ25_9ACTN</name>
<reference evidence="3" key="1">
    <citation type="journal article" date="2019" name="Int. J. Syst. Evol. Microbiol.">
        <title>The Global Catalogue of Microorganisms (GCM) 10K type strain sequencing project: providing services to taxonomists for standard genome sequencing and annotation.</title>
        <authorList>
            <consortium name="The Broad Institute Genomics Platform"/>
            <consortium name="The Broad Institute Genome Sequencing Center for Infectious Disease"/>
            <person name="Wu L."/>
            <person name="Ma J."/>
        </authorList>
    </citation>
    <scope>NUCLEOTIDE SEQUENCE [LARGE SCALE GENOMIC DNA]</scope>
    <source>
        <strain evidence="3">SYNS20</strain>
    </source>
</reference>
<accession>A0ABW2JJ25</accession>
<comment type="caution">
    <text evidence="2">The sequence shown here is derived from an EMBL/GenBank/DDBJ whole genome shotgun (WGS) entry which is preliminary data.</text>
</comment>
<dbReference type="RefSeq" id="WP_381831072.1">
    <property type="nucleotide sequence ID" value="NZ_JBHTCF010000005.1"/>
</dbReference>
<proteinExistence type="predicted"/>